<evidence type="ECO:0000313" key="1">
    <source>
        <dbReference type="EMBL" id="MBD2534636.1"/>
    </source>
</evidence>
<gene>
    <name evidence="1" type="ORF">H6G97_36240</name>
</gene>
<proteinExistence type="predicted"/>
<comment type="caution">
    <text evidence="1">The sequence shown here is derived from an EMBL/GenBank/DDBJ whole genome shotgun (WGS) entry which is preliminary data.</text>
</comment>
<keyword evidence="2" id="KW-1185">Reference proteome</keyword>
<reference evidence="1 2" key="1">
    <citation type="journal article" date="2020" name="ISME J.">
        <title>Comparative genomics reveals insights into cyanobacterial evolution and habitat adaptation.</title>
        <authorList>
            <person name="Chen M.Y."/>
            <person name="Teng W.K."/>
            <person name="Zhao L."/>
            <person name="Hu C.X."/>
            <person name="Zhou Y.K."/>
            <person name="Han B.P."/>
            <person name="Song L.R."/>
            <person name="Shu W.S."/>
        </authorList>
    </citation>
    <scope>NUCLEOTIDE SEQUENCE [LARGE SCALE GENOMIC DNA]</scope>
    <source>
        <strain evidence="1 2">FACHB-838</strain>
    </source>
</reference>
<protein>
    <submittedName>
        <fullName evidence="1">Uncharacterized protein</fullName>
    </submittedName>
</protein>
<dbReference type="Proteomes" id="UP000623440">
    <property type="component" value="Unassembled WGS sequence"/>
</dbReference>
<dbReference type="EMBL" id="JACJSI010000181">
    <property type="protein sequence ID" value="MBD2534636.1"/>
    <property type="molecule type" value="Genomic_DNA"/>
</dbReference>
<evidence type="ECO:0000313" key="2">
    <source>
        <dbReference type="Proteomes" id="UP000623440"/>
    </source>
</evidence>
<name>A0ABR8DZ55_9NOSO</name>
<dbReference type="RefSeq" id="WP_190945332.1">
    <property type="nucleotide sequence ID" value="NZ_JACJSI010000181.1"/>
</dbReference>
<accession>A0ABR8DZ55</accession>
<sequence>MQLAENHPKADLRIVGMEVRGQNKFLLRAKTAVEADKSELSAEYCEIYNQLKALAQQDLQALIPEKDSRIPGLETMVVTALQSPKFYAQTYSNQGNTMSQSPNKQCNFDLKGAQFAGGLVNADTVPAQQIDLSENSKARLFKALRQNFDICVKTQ</sequence>
<organism evidence="1 2">
    <name type="scientific">Nostoc flagelliforme FACHB-838</name>
    <dbReference type="NCBI Taxonomy" id="2692904"/>
    <lineage>
        <taxon>Bacteria</taxon>
        <taxon>Bacillati</taxon>
        <taxon>Cyanobacteriota</taxon>
        <taxon>Cyanophyceae</taxon>
        <taxon>Nostocales</taxon>
        <taxon>Nostocaceae</taxon>
        <taxon>Nostoc</taxon>
    </lineage>
</organism>